<keyword evidence="2" id="KW-1185">Reference proteome</keyword>
<name>A0A0G4PJY2_PENC3</name>
<gene>
    <name evidence="1" type="ORF">PCAMFM013_S018g000169</name>
</gene>
<reference evidence="1 2" key="1">
    <citation type="journal article" date="2014" name="Nat. Commun.">
        <title>Multiple recent horizontal transfers of a large genomic region in cheese making fungi.</title>
        <authorList>
            <person name="Cheeseman K."/>
            <person name="Ropars J."/>
            <person name="Renault P."/>
            <person name="Dupont J."/>
            <person name="Gouzy J."/>
            <person name="Branca A."/>
            <person name="Abraham A.L."/>
            <person name="Ceppi M."/>
            <person name="Conseiller E."/>
            <person name="Debuchy R."/>
            <person name="Malagnac F."/>
            <person name="Goarin A."/>
            <person name="Silar P."/>
            <person name="Lacoste S."/>
            <person name="Sallet E."/>
            <person name="Bensimon A."/>
            <person name="Giraud T."/>
            <person name="Brygoo Y."/>
        </authorList>
    </citation>
    <scope>NUCLEOTIDE SEQUENCE [LARGE SCALE GENOMIC DNA]</scope>
    <source>
        <strain evidence="2">FM 013</strain>
    </source>
</reference>
<sequence>METESLAGHYWTGKALLCTQFGDGSQLGRAAIPKFSPKNLVNGTLCQNYPSVLEDLTLTEHHAIAR</sequence>
<dbReference type="Proteomes" id="UP000053732">
    <property type="component" value="Unassembled WGS sequence"/>
</dbReference>
<protein>
    <submittedName>
        <fullName evidence="1">Str. FM013</fullName>
    </submittedName>
</protein>
<accession>A0A0G4PJY2</accession>
<evidence type="ECO:0000313" key="2">
    <source>
        <dbReference type="Proteomes" id="UP000053732"/>
    </source>
</evidence>
<dbReference type="AlphaFoldDB" id="A0A0G4PJY2"/>
<dbReference type="EMBL" id="HG793151">
    <property type="protein sequence ID" value="CRL26476.1"/>
    <property type="molecule type" value="Genomic_DNA"/>
</dbReference>
<organism evidence="1 2">
    <name type="scientific">Penicillium camemberti (strain FM 013)</name>
    <dbReference type="NCBI Taxonomy" id="1429867"/>
    <lineage>
        <taxon>Eukaryota</taxon>
        <taxon>Fungi</taxon>
        <taxon>Dikarya</taxon>
        <taxon>Ascomycota</taxon>
        <taxon>Pezizomycotina</taxon>
        <taxon>Eurotiomycetes</taxon>
        <taxon>Eurotiomycetidae</taxon>
        <taxon>Eurotiales</taxon>
        <taxon>Aspergillaceae</taxon>
        <taxon>Penicillium</taxon>
    </lineage>
</organism>
<evidence type="ECO:0000313" key="1">
    <source>
        <dbReference type="EMBL" id="CRL26476.1"/>
    </source>
</evidence>
<proteinExistence type="predicted"/>